<dbReference type="UniPathway" id="UPA00344"/>
<evidence type="ECO:0000256" key="4">
    <source>
        <dbReference type="ARBA" id="ARBA00023150"/>
    </source>
</evidence>
<comment type="cofactor">
    <cofactor evidence="6">
        <name>Mg(2+)</name>
        <dbReference type="ChEBI" id="CHEBI:18420"/>
    </cofactor>
</comment>
<dbReference type="GO" id="GO:0046872">
    <property type="term" value="F:metal ion binding"/>
    <property type="evidence" value="ECO:0007669"/>
    <property type="project" value="UniProtKB-UniRule"/>
</dbReference>
<proteinExistence type="inferred from homology"/>
<dbReference type="NCBIfam" id="TIGR00177">
    <property type="entry name" value="molyb_syn"/>
    <property type="match status" value="1"/>
</dbReference>
<dbReference type="SUPFAM" id="SSF53218">
    <property type="entry name" value="Molybdenum cofactor biosynthesis proteins"/>
    <property type="match status" value="1"/>
</dbReference>
<dbReference type="RefSeq" id="WP_133359326.1">
    <property type="nucleotide sequence ID" value="NZ_SMUV01000061.1"/>
</dbReference>
<keyword evidence="4 6" id="KW-0501">Molybdenum cofactor biosynthesis</keyword>
<evidence type="ECO:0000313" key="8">
    <source>
        <dbReference type="EMBL" id="TDK49638.1"/>
    </source>
</evidence>
<dbReference type="Proteomes" id="UP000295301">
    <property type="component" value="Unassembled WGS sequence"/>
</dbReference>
<accession>A0A4R5VBI0</accession>
<dbReference type="InterPro" id="IPR005110">
    <property type="entry name" value="MoeA_linker/N"/>
</dbReference>
<dbReference type="InterPro" id="IPR036135">
    <property type="entry name" value="MoeA_linker/N_sf"/>
</dbReference>
<dbReference type="InterPro" id="IPR036688">
    <property type="entry name" value="MoeA_C_domain_IV_sf"/>
</dbReference>
<dbReference type="SMART" id="SM00852">
    <property type="entry name" value="MoCF_biosynth"/>
    <property type="match status" value="1"/>
</dbReference>
<comment type="similarity">
    <text evidence="3 6">Belongs to the MoeA family.</text>
</comment>
<protein>
    <recommendedName>
        <fullName evidence="6">Molybdopterin molybdenumtransferase</fullName>
        <ecNumber evidence="6">2.10.1.1</ecNumber>
    </recommendedName>
</protein>
<reference evidence="8 9" key="1">
    <citation type="submission" date="2019-03" db="EMBL/GenBank/DDBJ databases">
        <title>Ruegeria lutea sp. nov., a novel strain, isolated from marine sediment, the Masan Bay, South Korea.</title>
        <authorList>
            <person name="Kim J."/>
            <person name="Kim D.-Y."/>
            <person name="Lee S.-S."/>
        </authorList>
    </citation>
    <scope>NUCLEOTIDE SEQUENCE [LARGE SCALE GENOMIC DNA]</scope>
    <source>
        <strain evidence="8 9">318-1</strain>
    </source>
</reference>
<dbReference type="EC" id="2.10.1.1" evidence="6"/>
<dbReference type="Gene3D" id="2.170.190.11">
    <property type="entry name" value="Molybdopterin biosynthesis moea protein, domain 3"/>
    <property type="match status" value="1"/>
</dbReference>
<dbReference type="OrthoDB" id="9804758at2"/>
<evidence type="ECO:0000256" key="2">
    <source>
        <dbReference type="ARBA" id="ARBA00005046"/>
    </source>
</evidence>
<comment type="catalytic activity">
    <reaction evidence="5">
        <text>adenylyl-molybdopterin + molybdate = Mo-molybdopterin + AMP + H(+)</text>
        <dbReference type="Rhea" id="RHEA:35047"/>
        <dbReference type="ChEBI" id="CHEBI:15378"/>
        <dbReference type="ChEBI" id="CHEBI:36264"/>
        <dbReference type="ChEBI" id="CHEBI:62727"/>
        <dbReference type="ChEBI" id="CHEBI:71302"/>
        <dbReference type="ChEBI" id="CHEBI:456215"/>
        <dbReference type="EC" id="2.10.1.1"/>
    </reaction>
</comment>
<feature type="domain" description="MoaB/Mog" evidence="7">
    <location>
        <begin position="199"/>
        <end position="337"/>
    </location>
</feature>
<comment type="function">
    <text evidence="1 6">Catalyzes the insertion of molybdate into adenylated molybdopterin with the concomitant release of AMP.</text>
</comment>
<dbReference type="Gene3D" id="3.40.980.10">
    <property type="entry name" value="MoaB/Mog-like domain"/>
    <property type="match status" value="1"/>
</dbReference>
<evidence type="ECO:0000256" key="3">
    <source>
        <dbReference type="ARBA" id="ARBA00010763"/>
    </source>
</evidence>
<evidence type="ECO:0000256" key="6">
    <source>
        <dbReference type="RuleBase" id="RU365090"/>
    </source>
</evidence>
<keyword evidence="6 8" id="KW-0808">Transferase</keyword>
<dbReference type="InterPro" id="IPR001453">
    <property type="entry name" value="MoaB/Mog_dom"/>
</dbReference>
<dbReference type="Pfam" id="PF03453">
    <property type="entry name" value="MoeA_N"/>
    <property type="match status" value="1"/>
</dbReference>
<comment type="caution">
    <text evidence="8">The sequence shown here is derived from an EMBL/GenBank/DDBJ whole genome shotgun (WGS) entry which is preliminary data.</text>
</comment>
<keyword evidence="9" id="KW-1185">Reference proteome</keyword>
<keyword evidence="6" id="KW-0479">Metal-binding</keyword>
<sequence>MTVFQRIENAACGCDGAPSPAALMPVREAVAAAVALVAPVAETEGLPLHRARGRHLAAAVLAGADMPRFDNAAMDGYALRAADLPAGGVLPVRGTCAAGDAPAALPAGAMMRIYTGAPVPEGADAVVMQEVVEPVGGGMVRARVTGAVRAGDNIRRAGGDQRRGDAVLAPGTRLEAKHIAICAGAGAGQITVRRRARIGLLLTGDEITPAGQALRGGAIWDVNTPMLTALCQEAGAELTTVRQVPDRRDDLCAALGALVGEVDLIVTSGGVSVGDRDHMKPALRALGAEMAVSGVAIKPGKPVTISRLGATAVLSLPGNPVSAFVTWQVLGRPMIDRLAGAGVPALRRHVRTSAPLTHRPGRCEYRPASIIGYDGQGLEIVACAPHVNSANLGPLAAADGLVLIPTETDGVAAGDMLEFLPL</sequence>
<dbReference type="GO" id="GO:0006777">
    <property type="term" value="P:Mo-molybdopterin cofactor biosynthetic process"/>
    <property type="evidence" value="ECO:0007669"/>
    <property type="project" value="UniProtKB-UniRule"/>
</dbReference>
<dbReference type="SUPFAM" id="SSF63867">
    <property type="entry name" value="MoeA C-terminal domain-like"/>
    <property type="match status" value="1"/>
</dbReference>
<dbReference type="NCBIfam" id="NF045515">
    <property type="entry name" value="Glp_gephyrin"/>
    <property type="match status" value="1"/>
</dbReference>
<evidence type="ECO:0000256" key="5">
    <source>
        <dbReference type="ARBA" id="ARBA00047317"/>
    </source>
</evidence>
<dbReference type="InterPro" id="IPR038987">
    <property type="entry name" value="MoeA-like"/>
</dbReference>
<evidence type="ECO:0000256" key="1">
    <source>
        <dbReference type="ARBA" id="ARBA00002901"/>
    </source>
</evidence>
<dbReference type="AlphaFoldDB" id="A0A4R5VBI0"/>
<dbReference type="GO" id="GO:0061599">
    <property type="term" value="F:molybdopterin molybdotransferase activity"/>
    <property type="evidence" value="ECO:0007669"/>
    <property type="project" value="UniProtKB-UniRule"/>
</dbReference>
<dbReference type="PANTHER" id="PTHR10192:SF5">
    <property type="entry name" value="GEPHYRIN"/>
    <property type="match status" value="1"/>
</dbReference>
<keyword evidence="6" id="KW-0460">Magnesium</keyword>
<keyword evidence="6" id="KW-0500">Molybdenum</keyword>
<dbReference type="GO" id="GO:0005829">
    <property type="term" value="C:cytosol"/>
    <property type="evidence" value="ECO:0007669"/>
    <property type="project" value="TreeGrafter"/>
</dbReference>
<dbReference type="InterPro" id="IPR005111">
    <property type="entry name" value="MoeA_C_domain_IV"/>
</dbReference>
<name>A0A4R5VBI0_9RHOB</name>
<dbReference type="Pfam" id="PF03454">
    <property type="entry name" value="MoeA_C"/>
    <property type="match status" value="1"/>
</dbReference>
<gene>
    <name evidence="8" type="ORF">E1832_08560</name>
</gene>
<dbReference type="InterPro" id="IPR036425">
    <property type="entry name" value="MoaB/Mog-like_dom_sf"/>
</dbReference>
<dbReference type="SUPFAM" id="SSF63882">
    <property type="entry name" value="MoeA N-terminal region -like"/>
    <property type="match status" value="1"/>
</dbReference>
<dbReference type="PANTHER" id="PTHR10192">
    <property type="entry name" value="MOLYBDOPTERIN BIOSYNTHESIS PROTEIN"/>
    <property type="match status" value="1"/>
</dbReference>
<evidence type="ECO:0000313" key="9">
    <source>
        <dbReference type="Proteomes" id="UP000295301"/>
    </source>
</evidence>
<dbReference type="Pfam" id="PF00994">
    <property type="entry name" value="MoCF_biosynth"/>
    <property type="match status" value="1"/>
</dbReference>
<dbReference type="Gene3D" id="2.40.340.10">
    <property type="entry name" value="MoeA, C-terminal, domain IV"/>
    <property type="match status" value="1"/>
</dbReference>
<dbReference type="Gene3D" id="3.90.105.10">
    <property type="entry name" value="Molybdopterin biosynthesis moea protein, domain 2"/>
    <property type="match status" value="1"/>
</dbReference>
<comment type="pathway">
    <text evidence="2 6">Cofactor biosynthesis; molybdopterin biosynthesis.</text>
</comment>
<dbReference type="EMBL" id="SMUV01000061">
    <property type="protein sequence ID" value="TDK49638.1"/>
    <property type="molecule type" value="Genomic_DNA"/>
</dbReference>
<evidence type="ECO:0000259" key="7">
    <source>
        <dbReference type="SMART" id="SM00852"/>
    </source>
</evidence>
<organism evidence="8 9">
    <name type="scientific">Antarcticimicrobium luteum</name>
    <dbReference type="NCBI Taxonomy" id="2547397"/>
    <lineage>
        <taxon>Bacteria</taxon>
        <taxon>Pseudomonadati</taxon>
        <taxon>Pseudomonadota</taxon>
        <taxon>Alphaproteobacteria</taxon>
        <taxon>Rhodobacterales</taxon>
        <taxon>Paracoccaceae</taxon>
        <taxon>Antarcticimicrobium</taxon>
    </lineage>
</organism>
<dbReference type="CDD" id="cd00887">
    <property type="entry name" value="MoeA"/>
    <property type="match status" value="1"/>
</dbReference>